<dbReference type="InParanoid" id="A0A286UKZ9"/>
<dbReference type="InterPro" id="IPR007219">
    <property type="entry name" value="XnlR_reg_dom"/>
</dbReference>
<evidence type="ECO:0000256" key="3">
    <source>
        <dbReference type="ARBA" id="ARBA00023242"/>
    </source>
</evidence>
<dbReference type="CDD" id="cd00067">
    <property type="entry name" value="GAL4"/>
    <property type="match status" value="1"/>
</dbReference>
<dbReference type="PROSITE" id="PS51379">
    <property type="entry name" value="4FE4S_FER_2"/>
    <property type="match status" value="1"/>
</dbReference>
<dbReference type="EMBL" id="NBII01000004">
    <property type="protein sequence ID" value="PAV20248.1"/>
    <property type="molecule type" value="Genomic_DNA"/>
</dbReference>
<dbReference type="GO" id="GO:0000981">
    <property type="term" value="F:DNA-binding transcription factor activity, RNA polymerase II-specific"/>
    <property type="evidence" value="ECO:0007669"/>
    <property type="project" value="InterPro"/>
</dbReference>
<reference evidence="8 9" key="1">
    <citation type="journal article" date="2017" name="Mol. Ecol.">
        <title>Comparative and population genomic landscape of Phellinus noxius: A hypervariable fungus causing root rot in trees.</title>
        <authorList>
            <person name="Chung C.L."/>
            <person name="Lee T.J."/>
            <person name="Akiba M."/>
            <person name="Lee H.H."/>
            <person name="Kuo T.H."/>
            <person name="Liu D."/>
            <person name="Ke H.M."/>
            <person name="Yokoi T."/>
            <person name="Roa M.B."/>
            <person name="Lu M.J."/>
            <person name="Chang Y.Y."/>
            <person name="Ann P.J."/>
            <person name="Tsai J.N."/>
            <person name="Chen C.Y."/>
            <person name="Tzean S.S."/>
            <person name="Ota Y."/>
            <person name="Hattori T."/>
            <person name="Sahashi N."/>
            <person name="Liou R.F."/>
            <person name="Kikuchi T."/>
            <person name="Tsai I.J."/>
        </authorList>
    </citation>
    <scope>NUCLEOTIDE SEQUENCE [LARGE SCALE GENOMIC DNA]</scope>
    <source>
        <strain evidence="8 9">FFPRI411160</strain>
    </source>
</reference>
<comment type="caution">
    <text evidence="8">The sequence shown here is derived from an EMBL/GenBank/DDBJ whole genome shotgun (WGS) entry which is preliminary data.</text>
</comment>
<dbReference type="GO" id="GO:0005634">
    <property type="term" value="C:nucleus"/>
    <property type="evidence" value="ECO:0007669"/>
    <property type="project" value="UniProtKB-SubCell"/>
</dbReference>
<dbReference type="SUPFAM" id="SSF57701">
    <property type="entry name" value="Zn2/Cys6 DNA-binding domain"/>
    <property type="match status" value="1"/>
</dbReference>
<accession>A0A286UKZ9</accession>
<dbReference type="PROSITE" id="PS50048">
    <property type="entry name" value="ZN2_CY6_FUNGAL_2"/>
    <property type="match status" value="1"/>
</dbReference>
<dbReference type="Pfam" id="PF00172">
    <property type="entry name" value="Zn_clus"/>
    <property type="match status" value="1"/>
</dbReference>
<evidence type="ECO:0000313" key="8">
    <source>
        <dbReference type="EMBL" id="PAV20248.1"/>
    </source>
</evidence>
<gene>
    <name evidence="8" type="ORF">PNOK_0518200</name>
</gene>
<dbReference type="SMART" id="SM00906">
    <property type="entry name" value="Fungal_trans"/>
    <property type="match status" value="1"/>
</dbReference>
<feature type="compositionally biased region" description="Polar residues" evidence="5">
    <location>
        <begin position="673"/>
        <end position="682"/>
    </location>
</feature>
<dbReference type="GO" id="GO:0008270">
    <property type="term" value="F:zinc ion binding"/>
    <property type="evidence" value="ECO:0007669"/>
    <property type="project" value="InterPro"/>
</dbReference>
<feature type="coiled-coil region" evidence="4">
    <location>
        <begin position="71"/>
        <end position="98"/>
    </location>
</feature>
<comment type="subcellular location">
    <subcellularLocation>
        <location evidence="1">Nucleus</location>
    </subcellularLocation>
</comment>
<keyword evidence="3" id="KW-0539">Nucleus</keyword>
<dbReference type="InterPro" id="IPR017896">
    <property type="entry name" value="4Fe4S_Fe-S-bd"/>
</dbReference>
<dbReference type="InterPro" id="IPR001138">
    <property type="entry name" value="Zn2Cys6_DnaBD"/>
</dbReference>
<keyword evidence="9" id="KW-1185">Reference proteome</keyword>
<evidence type="ECO:0000256" key="2">
    <source>
        <dbReference type="ARBA" id="ARBA00022723"/>
    </source>
</evidence>
<dbReference type="CDD" id="cd12148">
    <property type="entry name" value="fungal_TF_MHR"/>
    <property type="match status" value="1"/>
</dbReference>
<evidence type="ECO:0000259" key="7">
    <source>
        <dbReference type="PROSITE" id="PS51379"/>
    </source>
</evidence>
<feature type="region of interest" description="Disordered" evidence="5">
    <location>
        <begin position="653"/>
        <end position="682"/>
    </location>
</feature>
<evidence type="ECO:0000259" key="6">
    <source>
        <dbReference type="PROSITE" id="PS50048"/>
    </source>
</evidence>
<name>A0A286UKZ9_9AGAM</name>
<feature type="domain" description="Zn(2)-C6 fungal-type" evidence="6">
    <location>
        <begin position="24"/>
        <end position="53"/>
    </location>
</feature>
<evidence type="ECO:0000256" key="1">
    <source>
        <dbReference type="ARBA" id="ARBA00004123"/>
    </source>
</evidence>
<dbReference type="Gene3D" id="4.10.240.10">
    <property type="entry name" value="Zn(2)-C6 fungal-type DNA-binding domain"/>
    <property type="match status" value="1"/>
</dbReference>
<sequence length="743" mass="83550">MKSVENDVSGSQKIRKKPGRAPVSCAECRRLKMRCDRRFPCENCTRRGCATICPDGTLTIGKHNRMILANTEELHDKVETLLERIRLLEDALRALQSMVSTQPHPLLVNSLSGSNNSTSAIPVVLVQPDKVVSKPQNLVKEPDTRLDSSGTLTIGDEGETNYFGQTARADYLLNDSESEDEVEVRRLPKNMYNYTWPEAPLPDNSLEEAVLGFLPDLNEAYSLCEVYLDVASWLGLLVPRSMIHDEFIAHVYHLTTHQWANVLYTCPHRLALLYTIFSLGALFDPSRNVGNPESDDYYHLARVALSFKSVALETTIYSVLTIQHMCAFLLHRDSPQGHEQAWVMLGIASKLSLTMGLHRDSSRWKLGKSISDLRHAAFWQLYMLEIMASLHFGRPPALCELFIDCPLPSQLNIEQAGSSNENILYLSWRIQFSRLVQDVLQKAFAANPPSYSDILEIDSKLRELADPVLDYTDRSHSVKMQQWSVVYFRESMFILLHRGFLTEALNENPRNPYLSKYKQSVETCFKSSCRLIDGLLWIGQESPDIMSRMSGWLAAHVSPVTILCLIVTRSPTSDLARPAVEKIESVYADLHNNADTSRTAQKNLEIARRLRNMARAALENTKLAMQGAMPLQLSSMYTYDSNEDLDRCCGKTQIRKRKTRTPGSSESREHISSQETNSNFMIDTNPTSSWSARPWIFSGGNLGSSGMASSSNDVVDTISGDSYNAIGHGLDSSWSNFIQQLGF</sequence>
<dbReference type="PROSITE" id="PS00463">
    <property type="entry name" value="ZN2_CY6_FUNGAL_1"/>
    <property type="match status" value="1"/>
</dbReference>
<feature type="domain" description="4Fe-4S ferredoxin-type" evidence="7">
    <location>
        <begin position="31"/>
        <end position="63"/>
    </location>
</feature>
<dbReference type="GO" id="GO:0006351">
    <property type="term" value="P:DNA-templated transcription"/>
    <property type="evidence" value="ECO:0007669"/>
    <property type="project" value="InterPro"/>
</dbReference>
<dbReference type="GO" id="GO:0003677">
    <property type="term" value="F:DNA binding"/>
    <property type="evidence" value="ECO:0007669"/>
    <property type="project" value="InterPro"/>
</dbReference>
<organism evidence="8 9">
    <name type="scientific">Pyrrhoderma noxium</name>
    <dbReference type="NCBI Taxonomy" id="2282107"/>
    <lineage>
        <taxon>Eukaryota</taxon>
        <taxon>Fungi</taxon>
        <taxon>Dikarya</taxon>
        <taxon>Basidiomycota</taxon>
        <taxon>Agaricomycotina</taxon>
        <taxon>Agaricomycetes</taxon>
        <taxon>Hymenochaetales</taxon>
        <taxon>Hymenochaetaceae</taxon>
        <taxon>Pyrrhoderma</taxon>
    </lineage>
</organism>
<evidence type="ECO:0000313" key="9">
    <source>
        <dbReference type="Proteomes" id="UP000217199"/>
    </source>
</evidence>
<evidence type="ECO:0008006" key="10">
    <source>
        <dbReference type="Google" id="ProtNLM"/>
    </source>
</evidence>
<dbReference type="AlphaFoldDB" id="A0A286UKZ9"/>
<dbReference type="STRING" id="2282107.A0A286UKZ9"/>
<dbReference type="PANTHER" id="PTHR31001">
    <property type="entry name" value="UNCHARACTERIZED TRANSCRIPTIONAL REGULATORY PROTEIN"/>
    <property type="match status" value="1"/>
</dbReference>
<evidence type="ECO:0000256" key="4">
    <source>
        <dbReference type="SAM" id="Coils"/>
    </source>
</evidence>
<keyword evidence="4" id="KW-0175">Coiled coil</keyword>
<dbReference type="OrthoDB" id="424974at2759"/>
<protein>
    <recommendedName>
        <fullName evidence="10">Zn(2)-C6 fungal-type domain-containing protein</fullName>
    </recommendedName>
</protein>
<keyword evidence="2" id="KW-0479">Metal-binding</keyword>
<dbReference type="Pfam" id="PF04082">
    <property type="entry name" value="Fungal_trans"/>
    <property type="match status" value="1"/>
</dbReference>
<dbReference type="InterPro" id="IPR036864">
    <property type="entry name" value="Zn2-C6_fun-type_DNA-bd_sf"/>
</dbReference>
<dbReference type="Proteomes" id="UP000217199">
    <property type="component" value="Unassembled WGS sequence"/>
</dbReference>
<dbReference type="InterPro" id="IPR050613">
    <property type="entry name" value="Sec_Metabolite_Reg"/>
</dbReference>
<evidence type="ECO:0000256" key="5">
    <source>
        <dbReference type="SAM" id="MobiDB-lite"/>
    </source>
</evidence>
<dbReference type="PANTHER" id="PTHR31001:SF56">
    <property type="entry name" value="ZN(2)-C6 FUNGAL-TYPE DOMAIN-CONTAINING PROTEIN"/>
    <property type="match status" value="1"/>
</dbReference>
<dbReference type="SMART" id="SM00066">
    <property type="entry name" value="GAL4"/>
    <property type="match status" value="1"/>
</dbReference>
<proteinExistence type="predicted"/>